<evidence type="ECO:0000256" key="3">
    <source>
        <dbReference type="ARBA" id="ARBA00005417"/>
    </source>
</evidence>
<proteinExistence type="inferred from homology"/>
<dbReference type="InterPro" id="IPR003593">
    <property type="entry name" value="AAA+_ATPase"/>
</dbReference>
<keyword evidence="5" id="KW-1003">Cell membrane</keyword>
<dbReference type="InterPro" id="IPR013563">
    <property type="entry name" value="Oligopep_ABC_C"/>
</dbReference>
<dbReference type="Gene3D" id="3.40.50.300">
    <property type="entry name" value="P-loop containing nucleotide triphosphate hydrolases"/>
    <property type="match status" value="1"/>
</dbReference>
<evidence type="ECO:0000313" key="15">
    <source>
        <dbReference type="EMBL" id="QKJ20885.1"/>
    </source>
</evidence>
<feature type="transmembrane region" description="Helical" evidence="11">
    <location>
        <begin position="127"/>
        <end position="147"/>
    </location>
</feature>
<keyword evidence="8 15" id="KW-0067">ATP-binding</keyword>
<protein>
    <submittedName>
        <fullName evidence="15">Dipeptide/oligopeptide/nickel ABC transporter permease/ATP-binding protein</fullName>
    </submittedName>
</protein>
<evidence type="ECO:0000256" key="6">
    <source>
        <dbReference type="ARBA" id="ARBA00022692"/>
    </source>
</evidence>
<dbReference type="InterPro" id="IPR050388">
    <property type="entry name" value="ABC_Ni/Peptide_Import"/>
</dbReference>
<feature type="compositionally biased region" description="Low complexity" evidence="12">
    <location>
        <begin position="300"/>
        <end position="347"/>
    </location>
</feature>
<comment type="similarity">
    <text evidence="11">Belongs to the binding-protein-dependent transport system permease family.</text>
</comment>
<keyword evidence="4 11" id="KW-0813">Transport</keyword>
<dbReference type="FunFam" id="3.40.50.300:FF:000016">
    <property type="entry name" value="Oligopeptide ABC transporter ATP-binding component"/>
    <property type="match status" value="1"/>
</dbReference>
<evidence type="ECO:0000256" key="7">
    <source>
        <dbReference type="ARBA" id="ARBA00022741"/>
    </source>
</evidence>
<dbReference type="GO" id="GO:0055085">
    <property type="term" value="P:transmembrane transport"/>
    <property type="evidence" value="ECO:0007669"/>
    <property type="project" value="InterPro"/>
</dbReference>
<evidence type="ECO:0000256" key="10">
    <source>
        <dbReference type="ARBA" id="ARBA00023136"/>
    </source>
</evidence>
<dbReference type="GO" id="GO:0015833">
    <property type="term" value="P:peptide transport"/>
    <property type="evidence" value="ECO:0007669"/>
    <property type="project" value="InterPro"/>
</dbReference>
<dbReference type="Proteomes" id="UP000502498">
    <property type="component" value="Chromosome"/>
</dbReference>
<dbReference type="SUPFAM" id="SSF161098">
    <property type="entry name" value="MetI-like"/>
    <property type="match status" value="1"/>
</dbReference>
<dbReference type="GO" id="GO:0016887">
    <property type="term" value="F:ATP hydrolysis activity"/>
    <property type="evidence" value="ECO:0007669"/>
    <property type="project" value="InterPro"/>
</dbReference>
<dbReference type="PROSITE" id="PS50893">
    <property type="entry name" value="ABC_TRANSPORTER_2"/>
    <property type="match status" value="1"/>
</dbReference>
<dbReference type="NCBIfam" id="TIGR01727">
    <property type="entry name" value="oligo_HPY"/>
    <property type="match status" value="1"/>
</dbReference>
<dbReference type="PROSITE" id="PS50928">
    <property type="entry name" value="ABC_TM1"/>
    <property type="match status" value="1"/>
</dbReference>
<evidence type="ECO:0000256" key="4">
    <source>
        <dbReference type="ARBA" id="ARBA00022448"/>
    </source>
</evidence>
<dbReference type="CDD" id="cd03257">
    <property type="entry name" value="ABC_NikE_OppD_transporters"/>
    <property type="match status" value="1"/>
</dbReference>
<evidence type="ECO:0000259" key="14">
    <source>
        <dbReference type="PROSITE" id="PS50928"/>
    </source>
</evidence>
<dbReference type="Pfam" id="PF00528">
    <property type="entry name" value="BPD_transp_1"/>
    <property type="match status" value="1"/>
</dbReference>
<sequence length="684" mass="71338">MTVPTTSVLVARRQPPRRLKGRVLRSPTAMLSIIWLAGLVLASLTAPLWVRYGPLEQDLTAVLQGPSWEHLLGTDELGRDLLSRIVTAAAPTLFIALLTPIVAVAVTTPVTLWAARRPRVEAVMGRVSEIVLSLPGMVIILAVISAVGTNMAVVMAIFGLLVFGAMYKVFIGQAMSLHKQLYVEAAAVDGVRPMLASIRHVLPNMSTTVIVQFVLLFGAAIGMQAGLAFIGLGPQPPEPTWGGMIQTASRFIFQQPWMMVPTGGVLALTIISANALADVLAGGAATPPPLISLRRRRRTAASTGTSSTGTSSTGAASTGTSSTGTSSTAAADDAVPTPAASPSPTGSGLRVRDLVIGVDDGPALVTGVTFDVQPGTVMGLVGESGCGKSVTSHALLGLLTPGLSVRSGSILWGGIELAGAGESALGRVRGDEIAYISQEPTRALDPMFTVGWQLTAAIRRLRGASRREATTLAQRLLEDVGIVDPPRVLKSYPHQISGGMAQRVAIALALAGTPRLLIADEPTTALDVTVQAEILGLLRTLVAERDMAIVLVTHDLGVVADLCDQVAVMYAGQLVETGSVRDVLMAPEHPYTMALLASDPHAAVGLAESTHLASIPGQVPAPASWPSGCRFAERCRFATEDCLSTVELTPRSAGVGAVRCVRGDEVIGRQHEWRTPVTIGGHGS</sequence>
<comment type="similarity">
    <text evidence="3">Belongs to the ABC transporter superfamily.</text>
</comment>
<evidence type="ECO:0000259" key="13">
    <source>
        <dbReference type="PROSITE" id="PS50893"/>
    </source>
</evidence>
<keyword evidence="9 11" id="KW-1133">Transmembrane helix</keyword>
<dbReference type="SMART" id="SM00382">
    <property type="entry name" value="AAA"/>
    <property type="match status" value="1"/>
</dbReference>
<dbReference type="InterPro" id="IPR035906">
    <property type="entry name" value="MetI-like_sf"/>
</dbReference>
<dbReference type="EMBL" id="CP054038">
    <property type="protein sequence ID" value="QKJ20885.1"/>
    <property type="molecule type" value="Genomic_DNA"/>
</dbReference>
<keyword evidence="10 11" id="KW-0472">Membrane</keyword>
<evidence type="ECO:0000256" key="1">
    <source>
        <dbReference type="ARBA" id="ARBA00004141"/>
    </source>
</evidence>
<dbReference type="SUPFAM" id="SSF52540">
    <property type="entry name" value="P-loop containing nucleoside triphosphate hydrolases"/>
    <property type="match status" value="1"/>
</dbReference>
<dbReference type="GO" id="GO:0005886">
    <property type="term" value="C:plasma membrane"/>
    <property type="evidence" value="ECO:0007669"/>
    <property type="project" value="UniProtKB-SubCell"/>
</dbReference>
<evidence type="ECO:0000256" key="8">
    <source>
        <dbReference type="ARBA" id="ARBA00022840"/>
    </source>
</evidence>
<evidence type="ECO:0000313" key="16">
    <source>
        <dbReference type="Proteomes" id="UP000502498"/>
    </source>
</evidence>
<dbReference type="RefSeq" id="WP_172991310.1">
    <property type="nucleotide sequence ID" value="NZ_CP054038.1"/>
</dbReference>
<gene>
    <name evidence="15" type="ORF">HQM25_16960</name>
</gene>
<evidence type="ECO:0000256" key="12">
    <source>
        <dbReference type="SAM" id="MobiDB-lite"/>
    </source>
</evidence>
<dbReference type="PROSITE" id="PS00211">
    <property type="entry name" value="ABC_TRANSPORTER_1"/>
    <property type="match status" value="1"/>
</dbReference>
<evidence type="ECO:0000256" key="9">
    <source>
        <dbReference type="ARBA" id="ARBA00022989"/>
    </source>
</evidence>
<feature type="transmembrane region" description="Helical" evidence="11">
    <location>
        <begin position="93"/>
        <end position="115"/>
    </location>
</feature>
<dbReference type="InterPro" id="IPR003439">
    <property type="entry name" value="ABC_transporter-like_ATP-bd"/>
</dbReference>
<dbReference type="InterPro" id="IPR000515">
    <property type="entry name" value="MetI-like"/>
</dbReference>
<feature type="transmembrane region" description="Helical" evidence="11">
    <location>
        <begin position="153"/>
        <end position="171"/>
    </location>
</feature>
<evidence type="ECO:0000256" key="11">
    <source>
        <dbReference type="RuleBase" id="RU363032"/>
    </source>
</evidence>
<dbReference type="InterPro" id="IPR017871">
    <property type="entry name" value="ABC_transporter-like_CS"/>
</dbReference>
<keyword evidence="6 11" id="KW-0812">Transmembrane</keyword>
<feature type="domain" description="ABC transporter" evidence="13">
    <location>
        <begin position="349"/>
        <end position="596"/>
    </location>
</feature>
<dbReference type="CDD" id="cd06261">
    <property type="entry name" value="TM_PBP2"/>
    <property type="match status" value="1"/>
</dbReference>
<organism evidence="15 16">
    <name type="scientific">Microbacterium hominis</name>
    <dbReference type="NCBI Taxonomy" id="162426"/>
    <lineage>
        <taxon>Bacteria</taxon>
        <taxon>Bacillati</taxon>
        <taxon>Actinomycetota</taxon>
        <taxon>Actinomycetes</taxon>
        <taxon>Micrococcales</taxon>
        <taxon>Microbacteriaceae</taxon>
        <taxon>Microbacterium</taxon>
    </lineage>
</organism>
<reference evidence="15 16" key="1">
    <citation type="submission" date="2020-05" db="EMBL/GenBank/DDBJ databases">
        <title>Strain PA2F3 complete genome.</title>
        <authorList>
            <person name="Kim Y.-S."/>
            <person name="Kim S.-J."/>
            <person name="Jung H.-k."/>
            <person name="Kim S.-E."/>
            <person name="Kim K.-H."/>
        </authorList>
    </citation>
    <scope>NUCLEOTIDE SEQUENCE [LARGE SCALE GENOMIC DNA]</scope>
    <source>
        <strain evidence="15 16">PA2F3</strain>
    </source>
</reference>
<feature type="region of interest" description="Disordered" evidence="12">
    <location>
        <begin position="291"/>
        <end position="347"/>
    </location>
</feature>
<evidence type="ECO:0000256" key="5">
    <source>
        <dbReference type="ARBA" id="ARBA00022475"/>
    </source>
</evidence>
<dbReference type="Pfam" id="PF08352">
    <property type="entry name" value="oligo_HPY"/>
    <property type="match status" value="1"/>
</dbReference>
<feature type="transmembrane region" description="Helical" evidence="11">
    <location>
        <begin position="28"/>
        <end position="50"/>
    </location>
</feature>
<evidence type="ECO:0000256" key="2">
    <source>
        <dbReference type="ARBA" id="ARBA00004202"/>
    </source>
</evidence>
<comment type="subcellular location">
    <subcellularLocation>
        <location evidence="11">Cell membrane</location>
        <topology evidence="11">Multi-pass membrane protein</topology>
    </subcellularLocation>
    <subcellularLocation>
        <location evidence="2">Cell membrane</location>
        <topology evidence="2">Peripheral membrane protein</topology>
    </subcellularLocation>
    <subcellularLocation>
        <location evidence="1">Membrane</location>
        <topology evidence="1">Multi-pass membrane protein</topology>
    </subcellularLocation>
</comment>
<feature type="domain" description="ABC transmembrane type-1" evidence="14">
    <location>
        <begin position="89"/>
        <end position="277"/>
    </location>
</feature>
<dbReference type="PANTHER" id="PTHR43297:SF2">
    <property type="entry name" value="DIPEPTIDE TRANSPORT ATP-BINDING PROTEIN DPPD"/>
    <property type="match status" value="1"/>
</dbReference>
<name>A0A7D4U6D9_9MICO</name>
<accession>A0A7D4U6D9</accession>
<dbReference type="AlphaFoldDB" id="A0A7D4U6D9"/>
<keyword evidence="7" id="KW-0547">Nucleotide-binding</keyword>
<dbReference type="InterPro" id="IPR027417">
    <property type="entry name" value="P-loop_NTPase"/>
</dbReference>
<dbReference type="Pfam" id="PF00005">
    <property type="entry name" value="ABC_tran"/>
    <property type="match status" value="1"/>
</dbReference>
<feature type="transmembrane region" description="Helical" evidence="11">
    <location>
        <begin position="209"/>
        <end position="232"/>
    </location>
</feature>
<dbReference type="Gene3D" id="1.10.3720.10">
    <property type="entry name" value="MetI-like"/>
    <property type="match status" value="1"/>
</dbReference>
<dbReference type="PANTHER" id="PTHR43297">
    <property type="entry name" value="OLIGOPEPTIDE TRANSPORT ATP-BINDING PROTEIN APPD"/>
    <property type="match status" value="1"/>
</dbReference>
<dbReference type="GO" id="GO:0005524">
    <property type="term" value="F:ATP binding"/>
    <property type="evidence" value="ECO:0007669"/>
    <property type="project" value="UniProtKB-KW"/>
</dbReference>